<name>K1QT10_MAGGI</name>
<feature type="region of interest" description="Disordered" evidence="1">
    <location>
        <begin position="22"/>
        <end position="58"/>
    </location>
</feature>
<evidence type="ECO:0000313" key="2">
    <source>
        <dbReference type="EMBL" id="EKC17786.1"/>
    </source>
</evidence>
<sequence length="79" mass="8745">MEFTTHFGLHSQTTRLLGQSRAAEAEASKGLTPALGRWPESRGLGLRHTTTTDVPNTTVPSIARMRDSVQGSSRFTRRY</sequence>
<organism evidence="4">
    <name type="scientific">Magallana gigas</name>
    <name type="common">Pacific oyster</name>
    <name type="synonym">Crassostrea gigas</name>
    <dbReference type="NCBI Taxonomy" id="29159"/>
    <lineage>
        <taxon>Eukaryota</taxon>
        <taxon>Metazoa</taxon>
        <taxon>Spiralia</taxon>
        <taxon>Lophotrochozoa</taxon>
        <taxon>Mollusca</taxon>
        <taxon>Bivalvia</taxon>
        <taxon>Autobranchia</taxon>
        <taxon>Pteriomorphia</taxon>
        <taxon>Ostreida</taxon>
        <taxon>Ostreoidea</taxon>
        <taxon>Ostreidae</taxon>
        <taxon>Magallana</taxon>
    </lineage>
</organism>
<dbReference type="EMBL" id="JH816346">
    <property type="protein sequence ID" value="EKC34379.1"/>
    <property type="molecule type" value="Genomic_DNA"/>
</dbReference>
<dbReference type="AlphaFoldDB" id="K1QT10"/>
<accession>K1QT10</accession>
<evidence type="ECO:0000313" key="3">
    <source>
        <dbReference type="EMBL" id="EKC17822.1"/>
    </source>
</evidence>
<feature type="compositionally biased region" description="Low complexity" evidence="1">
    <location>
        <begin position="49"/>
        <end position="58"/>
    </location>
</feature>
<protein>
    <submittedName>
        <fullName evidence="4">Uncharacterized protein</fullName>
    </submittedName>
</protein>
<dbReference type="HOGENOM" id="CLU_2608316_0_0_1"/>
<evidence type="ECO:0000256" key="1">
    <source>
        <dbReference type="SAM" id="MobiDB-lite"/>
    </source>
</evidence>
<gene>
    <name evidence="3" type="ORF">CGI_10000155</name>
    <name evidence="2" type="ORF">CGI_10000204</name>
    <name evidence="4" type="ORF">CGI_10017682</name>
</gene>
<proteinExistence type="predicted"/>
<dbReference type="EMBL" id="JH821649">
    <property type="protein sequence ID" value="EKC17822.1"/>
    <property type="molecule type" value="Genomic_DNA"/>
</dbReference>
<reference evidence="4" key="1">
    <citation type="journal article" date="2012" name="Nature">
        <title>The oyster genome reveals stress adaptation and complexity of shell formation.</title>
        <authorList>
            <person name="Zhang G."/>
            <person name="Fang X."/>
            <person name="Guo X."/>
            <person name="Li L."/>
            <person name="Luo R."/>
            <person name="Xu F."/>
            <person name="Yang P."/>
            <person name="Zhang L."/>
            <person name="Wang X."/>
            <person name="Qi H."/>
            <person name="Xiong Z."/>
            <person name="Que H."/>
            <person name="Xie Y."/>
            <person name="Holland P.W."/>
            <person name="Paps J."/>
            <person name="Zhu Y."/>
            <person name="Wu F."/>
            <person name="Chen Y."/>
            <person name="Wang J."/>
            <person name="Peng C."/>
            <person name="Meng J."/>
            <person name="Yang L."/>
            <person name="Liu J."/>
            <person name="Wen B."/>
            <person name="Zhang N."/>
            <person name="Huang Z."/>
            <person name="Zhu Q."/>
            <person name="Feng Y."/>
            <person name="Mount A."/>
            <person name="Hedgecock D."/>
            <person name="Xu Z."/>
            <person name="Liu Y."/>
            <person name="Domazet-Loso T."/>
            <person name="Du Y."/>
            <person name="Sun X."/>
            <person name="Zhang S."/>
            <person name="Liu B."/>
            <person name="Cheng P."/>
            <person name="Jiang X."/>
            <person name="Li J."/>
            <person name="Fan D."/>
            <person name="Wang W."/>
            <person name="Fu W."/>
            <person name="Wang T."/>
            <person name="Wang B."/>
            <person name="Zhang J."/>
            <person name="Peng Z."/>
            <person name="Li Y."/>
            <person name="Li N."/>
            <person name="Wang J."/>
            <person name="Chen M."/>
            <person name="He Y."/>
            <person name="Tan F."/>
            <person name="Song X."/>
            <person name="Zheng Q."/>
            <person name="Huang R."/>
            <person name="Yang H."/>
            <person name="Du X."/>
            <person name="Chen L."/>
            <person name="Yang M."/>
            <person name="Gaffney P.M."/>
            <person name="Wang S."/>
            <person name="Luo L."/>
            <person name="She Z."/>
            <person name="Ming Y."/>
            <person name="Huang W."/>
            <person name="Zhang S."/>
            <person name="Huang B."/>
            <person name="Zhang Y."/>
            <person name="Qu T."/>
            <person name="Ni P."/>
            <person name="Miao G."/>
            <person name="Wang J."/>
            <person name="Wang Q."/>
            <person name="Steinberg C.E."/>
            <person name="Wang H."/>
            <person name="Li N."/>
            <person name="Qian L."/>
            <person name="Zhang G."/>
            <person name="Li Y."/>
            <person name="Yang H."/>
            <person name="Liu X."/>
            <person name="Wang J."/>
            <person name="Yin Y."/>
            <person name="Wang J."/>
        </authorList>
    </citation>
    <scope>NUCLEOTIDE SEQUENCE [LARGE SCALE GENOMIC DNA]</scope>
    <source>
        <strain evidence="4">05x7-T-G4-1.051#20</strain>
    </source>
</reference>
<dbReference type="EMBL" id="JH821808">
    <property type="protein sequence ID" value="EKC17786.1"/>
    <property type="molecule type" value="Genomic_DNA"/>
</dbReference>
<evidence type="ECO:0000313" key="4">
    <source>
        <dbReference type="EMBL" id="EKC34379.1"/>
    </source>
</evidence>